<feature type="domain" description="Polymerase nucleotidyl transferase" evidence="5">
    <location>
        <begin position="23"/>
        <end position="94"/>
    </location>
</feature>
<sequence length="267" mass="30407">MVYKWETCPSKVRAIIFNLKNEIMKILNEDIIGFYIHGSLAMGGFNPKKSDIDVLVVTPKSIKVDAKRKLAKLLLMYSNSPFPIEISFINKDQLKNWLHPCPFDFHYSEVWRGRYENDLLKGTDNFLNDSINTDPDLAAHVTITKNRGICVEGKPIDQVFPLIPCGDYTASIIGDFQECIENIEEDPTYCTLNLIRVFWYLKEGVISSKQEAGEWGLLTLPKEMGDTIKKVIDCYGTEKDANGFEKDELLVIKDYIAKNVQALKKGL</sequence>
<dbReference type="AlphaFoldDB" id="A0A3L7JV22"/>
<keyword evidence="4" id="KW-0067">ATP-binding</keyword>
<comment type="catalytic activity">
    <reaction evidence="3 4">
        <text>spectinomycin + ATP = 9-O-adenylylspectinomycin + diphosphate</text>
        <dbReference type="Rhea" id="RHEA:63228"/>
        <dbReference type="ChEBI" id="CHEBI:30616"/>
        <dbReference type="ChEBI" id="CHEBI:33019"/>
        <dbReference type="ChEBI" id="CHEBI:146260"/>
        <dbReference type="ChEBI" id="CHEBI:146261"/>
    </reaction>
</comment>
<dbReference type="EMBL" id="RCVZ01000009">
    <property type="protein sequence ID" value="RLQ94576.1"/>
    <property type="molecule type" value="Genomic_DNA"/>
</dbReference>
<dbReference type="CDD" id="cd05403">
    <property type="entry name" value="NT_KNTase_like"/>
    <property type="match status" value="1"/>
</dbReference>
<accession>A0A3L7JV22</accession>
<evidence type="ECO:0000313" key="8">
    <source>
        <dbReference type="Proteomes" id="UP000276770"/>
    </source>
</evidence>
<dbReference type="PIRSF" id="PIRSF000819">
    <property type="entry name" value="Streptomycin_3-adenylyltransf"/>
    <property type="match status" value="1"/>
</dbReference>
<organism evidence="7 8">
    <name type="scientific">Falsibacillus albus</name>
    <dbReference type="NCBI Taxonomy" id="2478915"/>
    <lineage>
        <taxon>Bacteria</taxon>
        <taxon>Bacillati</taxon>
        <taxon>Bacillota</taxon>
        <taxon>Bacilli</taxon>
        <taxon>Bacillales</taxon>
        <taxon>Bacillaceae</taxon>
        <taxon>Falsibacillus</taxon>
    </lineage>
</organism>
<dbReference type="InterPro" id="IPR024172">
    <property type="entry name" value="AadA/Aad9"/>
</dbReference>
<dbReference type="InterPro" id="IPR043519">
    <property type="entry name" value="NT_sf"/>
</dbReference>
<keyword evidence="4" id="KW-0548">Nucleotidyltransferase</keyword>
<evidence type="ECO:0000256" key="3">
    <source>
        <dbReference type="ARBA" id="ARBA00047831"/>
    </source>
</evidence>
<evidence type="ECO:0000256" key="1">
    <source>
        <dbReference type="ARBA" id="ARBA00022679"/>
    </source>
</evidence>
<dbReference type="RefSeq" id="WP_121681189.1">
    <property type="nucleotide sequence ID" value="NZ_RCVZ01000009.1"/>
</dbReference>
<dbReference type="Proteomes" id="UP000276770">
    <property type="component" value="Unassembled WGS sequence"/>
</dbReference>
<evidence type="ECO:0000259" key="6">
    <source>
        <dbReference type="Pfam" id="PF13427"/>
    </source>
</evidence>
<name>A0A3L7JV22_9BACI</name>
<dbReference type="GO" id="GO:0070566">
    <property type="term" value="F:adenylyltransferase activity"/>
    <property type="evidence" value="ECO:0007669"/>
    <property type="project" value="InterPro"/>
</dbReference>
<evidence type="ECO:0000256" key="2">
    <source>
        <dbReference type="ARBA" id="ARBA00023251"/>
    </source>
</evidence>
<dbReference type="GO" id="GO:0046677">
    <property type="term" value="P:response to antibiotic"/>
    <property type="evidence" value="ECO:0007669"/>
    <property type="project" value="UniProtKB-KW"/>
</dbReference>
<gene>
    <name evidence="7" type="ORF">D9X91_13635</name>
</gene>
<reference evidence="7 8" key="1">
    <citation type="submission" date="2018-10" db="EMBL/GenBank/DDBJ databases">
        <title>Falsibacillus sp. genome draft.</title>
        <authorList>
            <person name="Shi S."/>
        </authorList>
    </citation>
    <scope>NUCLEOTIDE SEQUENCE [LARGE SCALE GENOMIC DNA]</scope>
    <source>
        <strain evidence="7 8">GY 10110</strain>
    </source>
</reference>
<dbReference type="Gene3D" id="3.30.460.10">
    <property type="entry name" value="Beta Polymerase, domain 2"/>
    <property type="match status" value="1"/>
</dbReference>
<dbReference type="Pfam" id="PF13427">
    <property type="entry name" value="AadA_C"/>
    <property type="match status" value="1"/>
</dbReference>
<keyword evidence="8" id="KW-1185">Reference proteome</keyword>
<proteinExistence type="predicted"/>
<keyword evidence="2 4" id="KW-0046">Antibiotic resistance</keyword>
<evidence type="ECO:0000256" key="4">
    <source>
        <dbReference type="PIRNR" id="PIRNR000819"/>
    </source>
</evidence>
<protein>
    <recommendedName>
        <fullName evidence="4">Spectinomycin 9-adenylyltransferase</fullName>
    </recommendedName>
</protein>
<dbReference type="Pfam" id="PF01909">
    <property type="entry name" value="NTP_transf_2"/>
    <property type="match status" value="1"/>
</dbReference>
<keyword evidence="1 4" id="KW-0808">Transferase</keyword>
<keyword evidence="4" id="KW-0547">Nucleotide-binding</keyword>
<evidence type="ECO:0000259" key="5">
    <source>
        <dbReference type="Pfam" id="PF01909"/>
    </source>
</evidence>
<comment type="caution">
    <text evidence="7">The sequence shown here is derived from an EMBL/GenBank/DDBJ whole genome shotgun (WGS) entry which is preliminary data.</text>
</comment>
<dbReference type="InterPro" id="IPR025184">
    <property type="entry name" value="AadA_C"/>
</dbReference>
<dbReference type="InterPro" id="IPR002934">
    <property type="entry name" value="Polymerase_NTP_transf_dom"/>
</dbReference>
<dbReference type="OrthoDB" id="5643411at2"/>
<evidence type="ECO:0000313" key="7">
    <source>
        <dbReference type="EMBL" id="RLQ94576.1"/>
    </source>
</evidence>
<dbReference type="SUPFAM" id="SSF81301">
    <property type="entry name" value="Nucleotidyltransferase"/>
    <property type="match status" value="1"/>
</dbReference>
<dbReference type="GO" id="GO:0005524">
    <property type="term" value="F:ATP binding"/>
    <property type="evidence" value="ECO:0007669"/>
    <property type="project" value="UniProtKB-KW"/>
</dbReference>
<feature type="domain" description="Adenylyltransferase AadA C-terminal" evidence="6">
    <location>
        <begin position="158"/>
        <end position="242"/>
    </location>
</feature>